<protein>
    <submittedName>
        <fullName evidence="1">Uncharacterized protein</fullName>
    </submittedName>
</protein>
<proteinExistence type="predicted"/>
<reference evidence="1 2" key="1">
    <citation type="submission" date="2021-08" db="EMBL/GenBank/DDBJ databases">
        <title>Draft Genome Sequence of Phanerochaete sordida strain YK-624.</title>
        <authorList>
            <person name="Mori T."/>
            <person name="Dohra H."/>
            <person name="Suzuki T."/>
            <person name="Kawagishi H."/>
            <person name="Hirai H."/>
        </authorList>
    </citation>
    <scope>NUCLEOTIDE SEQUENCE [LARGE SCALE GENOMIC DNA]</scope>
    <source>
        <strain evidence="1 2">YK-624</strain>
    </source>
</reference>
<evidence type="ECO:0000313" key="2">
    <source>
        <dbReference type="Proteomes" id="UP000703269"/>
    </source>
</evidence>
<dbReference type="Proteomes" id="UP000703269">
    <property type="component" value="Unassembled WGS sequence"/>
</dbReference>
<dbReference type="EMBL" id="BPQB01000217">
    <property type="protein sequence ID" value="GJF00856.1"/>
    <property type="molecule type" value="Genomic_DNA"/>
</dbReference>
<accession>A0A9P3LMZ6</accession>
<keyword evidence="2" id="KW-1185">Reference proteome</keyword>
<comment type="caution">
    <text evidence="1">The sequence shown here is derived from an EMBL/GenBank/DDBJ whole genome shotgun (WGS) entry which is preliminary data.</text>
</comment>
<name>A0A9P3LMZ6_9APHY</name>
<sequence length="71" mass="7577">MLCWHALEAIKAPGDLPRGPSTLAIVVPGTLDDPSTTLHVNAKFYIASLTYVVGCPIVTARATYDRSCFLG</sequence>
<dbReference type="AlphaFoldDB" id="A0A9P3LMZ6"/>
<organism evidence="1 2">
    <name type="scientific">Phanerochaete sordida</name>
    <dbReference type="NCBI Taxonomy" id="48140"/>
    <lineage>
        <taxon>Eukaryota</taxon>
        <taxon>Fungi</taxon>
        <taxon>Dikarya</taxon>
        <taxon>Basidiomycota</taxon>
        <taxon>Agaricomycotina</taxon>
        <taxon>Agaricomycetes</taxon>
        <taxon>Polyporales</taxon>
        <taxon>Phanerochaetaceae</taxon>
        <taxon>Phanerochaete</taxon>
    </lineage>
</organism>
<gene>
    <name evidence="1" type="ORF">PsYK624_171580</name>
</gene>
<evidence type="ECO:0000313" key="1">
    <source>
        <dbReference type="EMBL" id="GJF00856.1"/>
    </source>
</evidence>